<dbReference type="AlphaFoldDB" id="A0A397V6J2"/>
<gene>
    <name evidence="1" type="ORF">C2G38_2037892</name>
</gene>
<reference evidence="1 2" key="1">
    <citation type="submission" date="2018-06" db="EMBL/GenBank/DDBJ databases">
        <title>Comparative genomics reveals the genomic features of Rhizophagus irregularis, R. cerebriforme, R. diaphanum and Gigaspora rosea, and their symbiotic lifestyle signature.</title>
        <authorList>
            <person name="Morin E."/>
            <person name="San Clemente H."/>
            <person name="Chen E.C.H."/>
            <person name="De La Providencia I."/>
            <person name="Hainaut M."/>
            <person name="Kuo A."/>
            <person name="Kohler A."/>
            <person name="Murat C."/>
            <person name="Tang N."/>
            <person name="Roy S."/>
            <person name="Loubradou J."/>
            <person name="Henrissat B."/>
            <person name="Grigoriev I.V."/>
            <person name="Corradi N."/>
            <person name="Roux C."/>
            <person name="Martin F.M."/>
        </authorList>
    </citation>
    <scope>NUCLEOTIDE SEQUENCE [LARGE SCALE GENOMIC DNA]</scope>
    <source>
        <strain evidence="1 2">DAOM 194757</strain>
    </source>
</reference>
<accession>A0A397V6J2</accession>
<dbReference type="Proteomes" id="UP000266673">
    <property type="component" value="Unassembled WGS sequence"/>
</dbReference>
<name>A0A397V6J2_9GLOM</name>
<proteinExistence type="predicted"/>
<keyword evidence="2" id="KW-1185">Reference proteome</keyword>
<dbReference type="EMBL" id="QKWP01000620">
    <property type="protein sequence ID" value="RIB17258.1"/>
    <property type="molecule type" value="Genomic_DNA"/>
</dbReference>
<dbReference type="OrthoDB" id="2447818at2759"/>
<sequence>METMELLLQIEKQKEEIIELTKMINEYCDEIIRLRESYQKKCKENDELIKQWNSRHNDQYKCIEEVINIIQRERECLYEEIESLIRDNNRFSLKNLLNYDPQTWLMMQEAINQELYTYLNEILELLCEEKLSAANEIDSFIANTGLSSHCNKRYTSCGKQNIENRKQVCPNCRVHLPALLELPKQGILELDKGDREQATIFKPYLVEKN</sequence>
<protein>
    <submittedName>
        <fullName evidence="1">Uncharacterized protein</fullName>
    </submittedName>
</protein>
<evidence type="ECO:0000313" key="1">
    <source>
        <dbReference type="EMBL" id="RIB17258.1"/>
    </source>
</evidence>
<comment type="caution">
    <text evidence="1">The sequence shown here is derived from an EMBL/GenBank/DDBJ whole genome shotgun (WGS) entry which is preliminary data.</text>
</comment>
<organism evidence="1 2">
    <name type="scientific">Gigaspora rosea</name>
    <dbReference type="NCBI Taxonomy" id="44941"/>
    <lineage>
        <taxon>Eukaryota</taxon>
        <taxon>Fungi</taxon>
        <taxon>Fungi incertae sedis</taxon>
        <taxon>Mucoromycota</taxon>
        <taxon>Glomeromycotina</taxon>
        <taxon>Glomeromycetes</taxon>
        <taxon>Diversisporales</taxon>
        <taxon>Gigasporaceae</taxon>
        <taxon>Gigaspora</taxon>
    </lineage>
</organism>
<evidence type="ECO:0000313" key="2">
    <source>
        <dbReference type="Proteomes" id="UP000266673"/>
    </source>
</evidence>